<evidence type="ECO:0000313" key="1">
    <source>
        <dbReference type="EMBL" id="MDN4494576.1"/>
    </source>
</evidence>
<dbReference type="Proteomes" id="UP001172743">
    <property type="component" value="Unassembled WGS sequence"/>
</dbReference>
<protein>
    <submittedName>
        <fullName evidence="1">Uncharacterized protein</fullName>
    </submittedName>
</protein>
<dbReference type="RefSeq" id="WP_301138875.1">
    <property type="nucleotide sequence ID" value="NZ_JAUHTQ010000010.1"/>
</dbReference>
<gene>
    <name evidence="1" type="ORF">QYB95_13570</name>
</gene>
<organism evidence="1 2">
    <name type="scientific">Ureibacillus aquaedulcis</name>
    <dbReference type="NCBI Taxonomy" id="3058421"/>
    <lineage>
        <taxon>Bacteria</taxon>
        <taxon>Bacillati</taxon>
        <taxon>Bacillota</taxon>
        <taxon>Bacilli</taxon>
        <taxon>Bacillales</taxon>
        <taxon>Caryophanaceae</taxon>
        <taxon>Ureibacillus</taxon>
    </lineage>
</organism>
<reference evidence="1" key="1">
    <citation type="submission" date="2023-07" db="EMBL/GenBank/DDBJ databases">
        <title>Ureibacillus sp. isolated from freshwater well.</title>
        <authorList>
            <person name="Kirdat K."/>
            <person name="Bhatt A."/>
            <person name="Teware R."/>
            <person name="Bhavsar Y."/>
            <person name="Yadav A."/>
        </authorList>
    </citation>
    <scope>NUCLEOTIDE SEQUENCE</scope>
    <source>
        <strain evidence="1">BA0131</strain>
    </source>
</reference>
<keyword evidence="2" id="KW-1185">Reference proteome</keyword>
<sequence length="172" mass="19966">MSTRIPMETAVNLLEMKEQLDEVVFNYIDTQQKWEVAYSKLDSLLEKVISYYESYMKANGDKPKENTTANLLLTMSYKLIYFHTISNYHLEEMNQVESKDQTLELLTLAANCIPNIQKENHGEVLYEIAKSYEEISQEQGTQQKFVDRILEQNNRITDCFASFSKAAGLLLK</sequence>
<dbReference type="EMBL" id="JAUHTQ010000010">
    <property type="protein sequence ID" value="MDN4494576.1"/>
    <property type="molecule type" value="Genomic_DNA"/>
</dbReference>
<comment type="caution">
    <text evidence="1">The sequence shown here is derived from an EMBL/GenBank/DDBJ whole genome shotgun (WGS) entry which is preliminary data.</text>
</comment>
<accession>A0ABT8GUK0</accession>
<evidence type="ECO:0000313" key="2">
    <source>
        <dbReference type="Proteomes" id="UP001172743"/>
    </source>
</evidence>
<proteinExistence type="predicted"/>
<name>A0ABT8GUK0_9BACL</name>